<proteinExistence type="predicted"/>
<dbReference type="AlphaFoldDB" id="A0A8X6NFE6"/>
<evidence type="ECO:0000313" key="2">
    <source>
        <dbReference type="Proteomes" id="UP000887013"/>
    </source>
</evidence>
<evidence type="ECO:0000313" key="1">
    <source>
        <dbReference type="EMBL" id="GFT10671.1"/>
    </source>
</evidence>
<reference evidence="1" key="1">
    <citation type="submission" date="2020-08" db="EMBL/GenBank/DDBJ databases">
        <title>Multicomponent nature underlies the extraordinary mechanical properties of spider dragline silk.</title>
        <authorList>
            <person name="Kono N."/>
            <person name="Nakamura H."/>
            <person name="Mori M."/>
            <person name="Yoshida Y."/>
            <person name="Ohtoshi R."/>
            <person name="Malay A.D."/>
            <person name="Moran D.A.P."/>
            <person name="Tomita M."/>
            <person name="Numata K."/>
            <person name="Arakawa K."/>
        </authorList>
    </citation>
    <scope>NUCLEOTIDE SEQUENCE</scope>
</reference>
<protein>
    <submittedName>
        <fullName evidence="1">Uncharacterized protein</fullName>
    </submittedName>
</protein>
<name>A0A8X6NFE6_NEPPI</name>
<gene>
    <name evidence="1" type="ORF">NPIL_215781</name>
</gene>
<organism evidence="1 2">
    <name type="scientific">Nephila pilipes</name>
    <name type="common">Giant wood spider</name>
    <name type="synonym">Nephila maculata</name>
    <dbReference type="NCBI Taxonomy" id="299642"/>
    <lineage>
        <taxon>Eukaryota</taxon>
        <taxon>Metazoa</taxon>
        <taxon>Ecdysozoa</taxon>
        <taxon>Arthropoda</taxon>
        <taxon>Chelicerata</taxon>
        <taxon>Arachnida</taxon>
        <taxon>Araneae</taxon>
        <taxon>Araneomorphae</taxon>
        <taxon>Entelegynae</taxon>
        <taxon>Araneoidea</taxon>
        <taxon>Nephilidae</taxon>
        <taxon>Nephila</taxon>
    </lineage>
</organism>
<comment type="caution">
    <text evidence="1">The sequence shown here is derived from an EMBL/GenBank/DDBJ whole genome shotgun (WGS) entry which is preliminary data.</text>
</comment>
<dbReference type="Proteomes" id="UP000887013">
    <property type="component" value="Unassembled WGS sequence"/>
</dbReference>
<sequence>MAFTLPGLQIAHLQVDFIYHILHHHPGALPSLPFSDCFASSRVDCERRFPSVCNHSPRVGKGEGIPQSSTGGCCSGWDRVFSSHPGITKVICKGFSSRKERRTIAGVKQRPHRTVRCEPLVNSSFRLR</sequence>
<accession>A0A8X6NFE6</accession>
<dbReference type="EMBL" id="BMAW01008854">
    <property type="protein sequence ID" value="GFT10671.1"/>
    <property type="molecule type" value="Genomic_DNA"/>
</dbReference>
<keyword evidence="2" id="KW-1185">Reference proteome</keyword>